<dbReference type="RefSeq" id="XP_009026168.1">
    <property type="nucleotide sequence ID" value="XM_009027920.1"/>
</dbReference>
<evidence type="ECO:0000256" key="2">
    <source>
        <dbReference type="ARBA" id="ARBA00022737"/>
    </source>
</evidence>
<dbReference type="Pfam" id="PF07679">
    <property type="entry name" value="I-set"/>
    <property type="match status" value="1"/>
</dbReference>
<dbReference type="HOGENOM" id="CLU_027228_4_0_1"/>
<dbReference type="SUPFAM" id="SSF48726">
    <property type="entry name" value="Immunoglobulin"/>
    <property type="match status" value="2"/>
</dbReference>
<dbReference type="InterPro" id="IPR051170">
    <property type="entry name" value="Neural/epithelial_adhesion"/>
</dbReference>
<dbReference type="InterPro" id="IPR003599">
    <property type="entry name" value="Ig_sub"/>
</dbReference>
<evidence type="ECO:0000313" key="6">
    <source>
        <dbReference type="EMBL" id="ESN95620.1"/>
    </source>
</evidence>
<dbReference type="SMART" id="SM00406">
    <property type="entry name" value="IGv"/>
    <property type="match status" value="1"/>
</dbReference>
<feature type="domain" description="Ig-like" evidence="5">
    <location>
        <begin position="5"/>
        <end position="99"/>
    </location>
</feature>
<dbReference type="CTD" id="20216621"/>
<dbReference type="InterPro" id="IPR007110">
    <property type="entry name" value="Ig-like_dom"/>
</dbReference>
<dbReference type="CDD" id="cd00096">
    <property type="entry name" value="Ig"/>
    <property type="match status" value="1"/>
</dbReference>
<dbReference type="STRING" id="6412.T1G6C4"/>
<evidence type="ECO:0000256" key="1">
    <source>
        <dbReference type="ARBA" id="ARBA00022729"/>
    </source>
</evidence>
<proteinExistence type="predicted"/>
<feature type="domain" description="Ig-like" evidence="5">
    <location>
        <begin position="200"/>
        <end position="283"/>
    </location>
</feature>
<evidence type="ECO:0000259" key="5">
    <source>
        <dbReference type="PROSITE" id="PS50835"/>
    </source>
</evidence>
<keyword evidence="3" id="KW-1015">Disulfide bond</keyword>
<dbReference type="EMBL" id="KB097510">
    <property type="protein sequence ID" value="ESN95620.1"/>
    <property type="molecule type" value="Genomic_DNA"/>
</dbReference>
<dbReference type="InParanoid" id="T1G6C4"/>
<dbReference type="PROSITE" id="PS50835">
    <property type="entry name" value="IG_LIKE"/>
    <property type="match status" value="3"/>
</dbReference>
<dbReference type="InterPro" id="IPR036179">
    <property type="entry name" value="Ig-like_dom_sf"/>
</dbReference>
<keyword evidence="8" id="KW-1185">Reference proteome</keyword>
<keyword evidence="1" id="KW-0732">Signal</keyword>
<dbReference type="FunCoup" id="T1G6C4">
    <property type="interactions" value="378"/>
</dbReference>
<organism evidence="7 8">
    <name type="scientific">Helobdella robusta</name>
    <name type="common">Californian leech</name>
    <dbReference type="NCBI Taxonomy" id="6412"/>
    <lineage>
        <taxon>Eukaryota</taxon>
        <taxon>Metazoa</taxon>
        <taxon>Spiralia</taxon>
        <taxon>Lophotrochozoa</taxon>
        <taxon>Annelida</taxon>
        <taxon>Clitellata</taxon>
        <taxon>Hirudinea</taxon>
        <taxon>Rhynchobdellida</taxon>
        <taxon>Glossiphoniidae</taxon>
        <taxon>Helobdella</taxon>
    </lineage>
</organism>
<dbReference type="OrthoDB" id="10012075at2759"/>
<dbReference type="PANTHER" id="PTHR12231:SF253">
    <property type="entry name" value="DPR-INTERACTING PROTEIN ETA, ISOFORM B-RELATED"/>
    <property type="match status" value="1"/>
</dbReference>
<dbReference type="EMBL" id="AMQM01006721">
    <property type="status" value="NOT_ANNOTATED_CDS"/>
    <property type="molecule type" value="Genomic_DNA"/>
</dbReference>
<keyword evidence="2" id="KW-0677">Repeat</keyword>
<protein>
    <recommendedName>
        <fullName evidence="5">Ig-like domain-containing protein</fullName>
    </recommendedName>
</protein>
<dbReference type="PANTHER" id="PTHR12231">
    <property type="entry name" value="CTX-RELATED TYPE I TRANSMEMBRANE PROTEIN"/>
    <property type="match status" value="1"/>
</dbReference>
<sequence length="295" mass="33550">ISRGPTFDLSSSNVTVLEGQTAILPCSVHYLSNHQVAWIDNRTSIPLTLEDRRIVDDNRFSVIRQDPKDWNLQITAVKESDAGIYFCTVNVSPIRKKIVYLFVKVPPRIEHSLTSNLTVVREDDNVTLQCSAVGTPPPVITWYRIMRANEKPNVMWTYQGSSVTLLNIKRNCRGSIVCRATNDLDDIDEKEVELVIEYSPVVKMPTYRLGQLLGSRETVLDCYIEAFPLAMSYWLKNHTKLESSERFSIHVFNDAEHIVTLSLIIRDLVESDYGEYKCVASNNRGTDFGIVNLFS</sequence>
<evidence type="ECO:0000256" key="4">
    <source>
        <dbReference type="ARBA" id="ARBA00023319"/>
    </source>
</evidence>
<gene>
    <name evidence="7" type="primary">20216621</name>
    <name evidence="6" type="ORF">HELRODRAFT_86450</name>
</gene>
<dbReference type="SMART" id="SM00409">
    <property type="entry name" value="IG"/>
    <property type="match status" value="3"/>
</dbReference>
<evidence type="ECO:0000313" key="8">
    <source>
        <dbReference type="Proteomes" id="UP000015101"/>
    </source>
</evidence>
<reference evidence="7" key="3">
    <citation type="submission" date="2015-06" db="UniProtKB">
        <authorList>
            <consortium name="EnsemblMetazoa"/>
        </authorList>
    </citation>
    <scope>IDENTIFICATION</scope>
</reference>
<dbReference type="InterPro" id="IPR013098">
    <property type="entry name" value="Ig_I-set"/>
</dbReference>
<dbReference type="Pfam" id="PF13927">
    <property type="entry name" value="Ig_3"/>
    <property type="match status" value="1"/>
</dbReference>
<dbReference type="EnsemblMetazoa" id="HelroT86450">
    <property type="protein sequence ID" value="HelroP86450"/>
    <property type="gene ID" value="HelroG86450"/>
</dbReference>
<dbReference type="Pfam" id="PF00047">
    <property type="entry name" value="ig"/>
    <property type="match status" value="1"/>
</dbReference>
<dbReference type="Gene3D" id="2.60.40.10">
    <property type="entry name" value="Immunoglobulins"/>
    <property type="match status" value="3"/>
</dbReference>
<dbReference type="GeneID" id="20216621"/>
<feature type="domain" description="Ig-like" evidence="5">
    <location>
        <begin position="107"/>
        <end position="193"/>
    </location>
</feature>
<dbReference type="EMBL" id="AMQM01006723">
    <property type="status" value="NOT_ANNOTATED_CDS"/>
    <property type="molecule type" value="Genomic_DNA"/>
</dbReference>
<evidence type="ECO:0000313" key="7">
    <source>
        <dbReference type="EnsemblMetazoa" id="HelroP86450"/>
    </source>
</evidence>
<dbReference type="InterPro" id="IPR013106">
    <property type="entry name" value="Ig_V-set"/>
</dbReference>
<accession>T1G6C4</accession>
<dbReference type="KEGG" id="hro:HELRODRAFT_86450"/>
<dbReference type="Proteomes" id="UP000015101">
    <property type="component" value="Unassembled WGS sequence"/>
</dbReference>
<reference evidence="6 8" key="2">
    <citation type="journal article" date="2013" name="Nature">
        <title>Insights into bilaterian evolution from three spiralian genomes.</title>
        <authorList>
            <person name="Simakov O."/>
            <person name="Marletaz F."/>
            <person name="Cho S.J."/>
            <person name="Edsinger-Gonzales E."/>
            <person name="Havlak P."/>
            <person name="Hellsten U."/>
            <person name="Kuo D.H."/>
            <person name="Larsson T."/>
            <person name="Lv J."/>
            <person name="Arendt D."/>
            <person name="Savage R."/>
            <person name="Osoegawa K."/>
            <person name="de Jong P."/>
            <person name="Grimwood J."/>
            <person name="Chapman J.A."/>
            <person name="Shapiro H."/>
            <person name="Aerts A."/>
            <person name="Otillar R.P."/>
            <person name="Terry A.Y."/>
            <person name="Boore J.L."/>
            <person name="Grigoriev I.V."/>
            <person name="Lindberg D.R."/>
            <person name="Seaver E.C."/>
            <person name="Weisblat D.A."/>
            <person name="Putnam N.H."/>
            <person name="Rokhsar D.S."/>
        </authorList>
    </citation>
    <scope>NUCLEOTIDE SEQUENCE</scope>
</reference>
<dbReference type="eggNOG" id="KOG3510">
    <property type="taxonomic scope" value="Eukaryota"/>
</dbReference>
<dbReference type="SMART" id="SM00408">
    <property type="entry name" value="IGc2"/>
    <property type="match status" value="3"/>
</dbReference>
<dbReference type="GO" id="GO:0043005">
    <property type="term" value="C:neuron projection"/>
    <property type="evidence" value="ECO:0000318"/>
    <property type="project" value="GO_Central"/>
</dbReference>
<dbReference type="InterPro" id="IPR003598">
    <property type="entry name" value="Ig_sub2"/>
</dbReference>
<name>T1G6C4_HELRO</name>
<dbReference type="AlphaFoldDB" id="T1G6C4"/>
<dbReference type="InterPro" id="IPR013151">
    <property type="entry name" value="Immunoglobulin_dom"/>
</dbReference>
<reference evidence="8" key="1">
    <citation type="submission" date="2012-12" db="EMBL/GenBank/DDBJ databases">
        <authorList>
            <person name="Hellsten U."/>
            <person name="Grimwood J."/>
            <person name="Chapman J.A."/>
            <person name="Shapiro H."/>
            <person name="Aerts A."/>
            <person name="Otillar R.P."/>
            <person name="Terry A.Y."/>
            <person name="Boore J.L."/>
            <person name="Simakov O."/>
            <person name="Marletaz F."/>
            <person name="Cho S.-J."/>
            <person name="Edsinger-Gonzales E."/>
            <person name="Havlak P."/>
            <person name="Kuo D.-H."/>
            <person name="Larsson T."/>
            <person name="Lv J."/>
            <person name="Arendt D."/>
            <person name="Savage R."/>
            <person name="Osoegawa K."/>
            <person name="de Jong P."/>
            <person name="Lindberg D.R."/>
            <person name="Seaver E.C."/>
            <person name="Weisblat D.A."/>
            <person name="Putnam N.H."/>
            <person name="Grigoriev I.V."/>
            <person name="Rokhsar D.S."/>
        </authorList>
    </citation>
    <scope>NUCLEOTIDE SEQUENCE</scope>
</reference>
<dbReference type="InterPro" id="IPR013783">
    <property type="entry name" value="Ig-like_fold"/>
</dbReference>
<evidence type="ECO:0000256" key="3">
    <source>
        <dbReference type="ARBA" id="ARBA00023157"/>
    </source>
</evidence>
<dbReference type="EMBL" id="AMQM01006722">
    <property type="status" value="NOT_ANNOTATED_CDS"/>
    <property type="molecule type" value="Genomic_DNA"/>
</dbReference>
<dbReference type="OMA" id="AGAYRCH"/>
<keyword evidence="4" id="KW-0393">Immunoglobulin domain</keyword>